<dbReference type="Proteomes" id="UP001222027">
    <property type="component" value="Unassembled WGS sequence"/>
</dbReference>
<dbReference type="Gene3D" id="3.90.78.10">
    <property type="entry name" value="UDP-N-acetylenolpyruvoylglucosamine reductase, C-terminal domain"/>
    <property type="match status" value="1"/>
</dbReference>
<dbReference type="PANTHER" id="PTHR21071">
    <property type="entry name" value="UDP-N-ACETYLENOLPYRUVOYLGLUCOSAMINE REDUCTASE"/>
    <property type="match status" value="1"/>
</dbReference>
<keyword evidence="4" id="KW-1185">Reference proteome</keyword>
<dbReference type="InterPro" id="IPR036635">
    <property type="entry name" value="MurB_C_sf"/>
</dbReference>
<sequence length="136" mass="15161">MNAGADCQETGDVVDSVEIVTMDGELQVLRRSELATERQRAFLERLRRTRPIGERSAGLVFRNPSGEEMSAGRLIELAGLEGFAMGGAKANFFVDFNGSTSQDMLALISHVKESVDKKFQIELNEEVKYVPYRTQM</sequence>
<organism evidence="3 4">
    <name type="scientific">Ensete ventricosum</name>
    <name type="common">Abyssinian banana</name>
    <name type="synonym">Musa ensete</name>
    <dbReference type="NCBI Taxonomy" id="4639"/>
    <lineage>
        <taxon>Eukaryota</taxon>
        <taxon>Viridiplantae</taxon>
        <taxon>Streptophyta</taxon>
        <taxon>Embryophyta</taxon>
        <taxon>Tracheophyta</taxon>
        <taxon>Spermatophyta</taxon>
        <taxon>Magnoliopsida</taxon>
        <taxon>Liliopsida</taxon>
        <taxon>Zingiberales</taxon>
        <taxon>Musaceae</taxon>
        <taxon>Ensete</taxon>
    </lineage>
</organism>
<accession>A0AAV8P8C2</accession>
<feature type="domain" description="UDP-N-acetylenolpyruvoylglucosamine reductase C-terminal" evidence="2">
    <location>
        <begin position="40"/>
        <end position="130"/>
    </location>
</feature>
<dbReference type="AlphaFoldDB" id="A0AAV8P8C2"/>
<proteinExistence type="predicted"/>
<evidence type="ECO:0000313" key="4">
    <source>
        <dbReference type="Proteomes" id="UP001222027"/>
    </source>
</evidence>
<dbReference type="SUPFAM" id="SSF56194">
    <property type="entry name" value="Uridine diphospho-N-Acetylenolpyruvylglucosamine reductase, MurB, C-terminal domain"/>
    <property type="match status" value="1"/>
</dbReference>
<reference evidence="3 4" key="1">
    <citation type="submission" date="2022-12" db="EMBL/GenBank/DDBJ databases">
        <title>Chromosome-scale assembly of the Ensete ventricosum genome.</title>
        <authorList>
            <person name="Dussert Y."/>
            <person name="Stocks J."/>
            <person name="Wendawek A."/>
            <person name="Woldeyes F."/>
            <person name="Nichols R.A."/>
            <person name="Borrell J.S."/>
        </authorList>
    </citation>
    <scope>NUCLEOTIDE SEQUENCE [LARGE SCALE GENOMIC DNA]</scope>
    <source>
        <strain evidence="4">cv. Maze</strain>
        <tissue evidence="3">Seeds</tissue>
    </source>
</reference>
<dbReference type="GO" id="GO:0008762">
    <property type="term" value="F:UDP-N-acetylmuramate dehydrogenase activity"/>
    <property type="evidence" value="ECO:0007669"/>
    <property type="project" value="InterPro"/>
</dbReference>
<dbReference type="Pfam" id="PF02873">
    <property type="entry name" value="MurB_C"/>
    <property type="match status" value="1"/>
</dbReference>
<dbReference type="GO" id="GO:0050660">
    <property type="term" value="F:flavin adenine dinucleotide binding"/>
    <property type="evidence" value="ECO:0007669"/>
    <property type="project" value="TreeGrafter"/>
</dbReference>
<name>A0AAV8P8C2_ENSVE</name>
<dbReference type="PANTHER" id="PTHR21071:SF4">
    <property type="entry name" value="UDP-N-ACETYLENOLPYRUVOYLGLUCOSAMINE REDUCTASE"/>
    <property type="match status" value="1"/>
</dbReference>
<comment type="cofactor">
    <cofactor evidence="1">
        <name>FAD</name>
        <dbReference type="ChEBI" id="CHEBI:57692"/>
    </cofactor>
</comment>
<dbReference type="InterPro" id="IPR011601">
    <property type="entry name" value="MurB_C"/>
</dbReference>
<dbReference type="EMBL" id="JAQQAF010000007">
    <property type="protein sequence ID" value="KAJ8471240.1"/>
    <property type="molecule type" value="Genomic_DNA"/>
</dbReference>
<dbReference type="GO" id="GO:0005829">
    <property type="term" value="C:cytosol"/>
    <property type="evidence" value="ECO:0007669"/>
    <property type="project" value="TreeGrafter"/>
</dbReference>
<comment type="caution">
    <text evidence="3">The sequence shown here is derived from an EMBL/GenBank/DDBJ whole genome shotgun (WGS) entry which is preliminary data.</text>
</comment>
<protein>
    <recommendedName>
        <fullName evidence="2">UDP-N-acetylenolpyruvoylglucosamine reductase C-terminal domain-containing protein</fullName>
    </recommendedName>
</protein>
<evidence type="ECO:0000259" key="2">
    <source>
        <dbReference type="Pfam" id="PF02873"/>
    </source>
</evidence>
<dbReference type="GO" id="GO:0071555">
    <property type="term" value="P:cell wall organization"/>
    <property type="evidence" value="ECO:0007669"/>
    <property type="project" value="TreeGrafter"/>
</dbReference>
<evidence type="ECO:0000256" key="1">
    <source>
        <dbReference type="ARBA" id="ARBA00001974"/>
    </source>
</evidence>
<gene>
    <name evidence="3" type="ORF">OPV22_025583</name>
</gene>
<dbReference type="InterPro" id="IPR003170">
    <property type="entry name" value="MurB"/>
</dbReference>
<evidence type="ECO:0000313" key="3">
    <source>
        <dbReference type="EMBL" id="KAJ8471240.1"/>
    </source>
</evidence>